<sequence>LNNDVIVSLNSVIVHQGIPTDGHYYSYAKINQHFYKFNDSQVNQVSKSEIFLHQSGGRHPYKGITKDHSAYLLTYSVKNDLKDESIYTIAQNQNSSEINRDYLLSLYQKRADLFPKTLLDHFSSLSYKLTCTDVYKLNGYDGPGAFNFSRRFPITKVVQMSMDELRAVGIHKKYHYIFSILSNSNSLPDMMTLENSDKNQIKENPNSLPD</sequence>
<dbReference type="OrthoDB" id="289038at2759"/>
<feature type="non-terminal residue" evidence="8">
    <location>
        <position position="210"/>
    </location>
</feature>
<comment type="catalytic activity">
    <reaction evidence="1">
        <text>Thiol-dependent hydrolysis of ester, thioester, amide, peptide and isopeptide bonds formed by the C-terminal Gly of ubiquitin (a 76-residue protein attached to proteins as an intracellular targeting signal).</text>
        <dbReference type="EC" id="3.4.19.12"/>
    </reaction>
</comment>
<name>A0A0R0LQT7_9MICR</name>
<evidence type="ECO:0000256" key="3">
    <source>
        <dbReference type="ARBA" id="ARBA00022670"/>
    </source>
</evidence>
<dbReference type="Gene3D" id="3.90.70.10">
    <property type="entry name" value="Cysteine proteinases"/>
    <property type="match status" value="1"/>
</dbReference>
<comment type="caution">
    <text evidence="8">The sequence shown here is derived from an EMBL/GenBank/DDBJ whole genome shotgun (WGS) entry which is preliminary data.</text>
</comment>
<dbReference type="InterPro" id="IPR001394">
    <property type="entry name" value="Peptidase_C19_UCH"/>
</dbReference>
<dbReference type="SUPFAM" id="SSF54001">
    <property type="entry name" value="Cysteine proteinases"/>
    <property type="match status" value="1"/>
</dbReference>
<keyword evidence="6" id="KW-0788">Thiol protease</keyword>
<dbReference type="InterPro" id="IPR038765">
    <property type="entry name" value="Papain-like_cys_pep_sf"/>
</dbReference>
<dbReference type="EC" id="3.4.19.12" evidence="2"/>
<keyword evidence="4" id="KW-0833">Ubl conjugation pathway</keyword>
<evidence type="ECO:0000256" key="6">
    <source>
        <dbReference type="ARBA" id="ARBA00022807"/>
    </source>
</evidence>
<dbReference type="PANTHER" id="PTHR43982">
    <property type="entry name" value="UBIQUITIN CARBOXYL-TERMINAL HYDROLASE"/>
    <property type="match status" value="1"/>
</dbReference>
<dbReference type="VEuPathDB" id="MicrosporidiaDB:M153_204820002"/>
<evidence type="ECO:0000313" key="9">
    <source>
        <dbReference type="Proteomes" id="UP000051530"/>
    </source>
</evidence>
<dbReference type="GO" id="GO:0004843">
    <property type="term" value="F:cysteine-type deubiquitinase activity"/>
    <property type="evidence" value="ECO:0007669"/>
    <property type="project" value="UniProtKB-EC"/>
</dbReference>
<dbReference type="PANTHER" id="PTHR43982:SF1">
    <property type="entry name" value="UBIQUITIN CARBOXYL-TERMINAL HYDROLASE 14"/>
    <property type="match status" value="1"/>
</dbReference>
<feature type="domain" description="USP" evidence="7">
    <location>
        <begin position="1"/>
        <end position="78"/>
    </location>
</feature>
<dbReference type="Pfam" id="PF00443">
    <property type="entry name" value="UCH"/>
    <property type="match status" value="1"/>
</dbReference>
<dbReference type="Proteomes" id="UP000051530">
    <property type="component" value="Unassembled WGS sequence"/>
</dbReference>
<keyword evidence="3" id="KW-0645">Protease</keyword>
<dbReference type="AlphaFoldDB" id="A0A0R0LQT7"/>
<evidence type="ECO:0000256" key="4">
    <source>
        <dbReference type="ARBA" id="ARBA00022786"/>
    </source>
</evidence>
<dbReference type="GO" id="GO:0043161">
    <property type="term" value="P:proteasome-mediated ubiquitin-dependent protein catabolic process"/>
    <property type="evidence" value="ECO:0007669"/>
    <property type="project" value="InterPro"/>
</dbReference>
<accession>A0A0R0LQT7</accession>
<evidence type="ECO:0000259" key="7">
    <source>
        <dbReference type="PROSITE" id="PS50235"/>
    </source>
</evidence>
<keyword evidence="9" id="KW-1185">Reference proteome</keyword>
<evidence type="ECO:0000256" key="1">
    <source>
        <dbReference type="ARBA" id="ARBA00000707"/>
    </source>
</evidence>
<dbReference type="InterPro" id="IPR028889">
    <property type="entry name" value="USP"/>
</dbReference>
<feature type="non-terminal residue" evidence="8">
    <location>
        <position position="1"/>
    </location>
</feature>
<dbReference type="GO" id="GO:0061136">
    <property type="term" value="P:regulation of proteasomal protein catabolic process"/>
    <property type="evidence" value="ECO:0007669"/>
    <property type="project" value="TreeGrafter"/>
</dbReference>
<dbReference type="EMBL" id="LGUB01001438">
    <property type="protein sequence ID" value="KRH91874.1"/>
    <property type="molecule type" value="Genomic_DNA"/>
</dbReference>
<dbReference type="GO" id="GO:0070628">
    <property type="term" value="F:proteasome binding"/>
    <property type="evidence" value="ECO:0007669"/>
    <property type="project" value="TreeGrafter"/>
</dbReference>
<dbReference type="PROSITE" id="PS50235">
    <property type="entry name" value="USP_3"/>
    <property type="match status" value="1"/>
</dbReference>
<gene>
    <name evidence="8" type="ORF">M153_204820002</name>
</gene>
<evidence type="ECO:0000313" key="8">
    <source>
        <dbReference type="EMBL" id="KRH91874.1"/>
    </source>
</evidence>
<protein>
    <recommendedName>
        <fullName evidence="2">ubiquitinyl hydrolase 1</fullName>
        <ecNumber evidence="2">3.4.19.12</ecNumber>
    </recommendedName>
</protein>
<keyword evidence="5 8" id="KW-0378">Hydrolase</keyword>
<proteinExistence type="predicted"/>
<evidence type="ECO:0000256" key="2">
    <source>
        <dbReference type="ARBA" id="ARBA00012759"/>
    </source>
</evidence>
<organism evidence="8 9">
    <name type="scientific">Pseudoloma neurophilia</name>
    <dbReference type="NCBI Taxonomy" id="146866"/>
    <lineage>
        <taxon>Eukaryota</taxon>
        <taxon>Fungi</taxon>
        <taxon>Fungi incertae sedis</taxon>
        <taxon>Microsporidia</taxon>
        <taxon>Pseudoloma</taxon>
    </lineage>
</organism>
<reference evidence="8 9" key="1">
    <citation type="submission" date="2015-07" db="EMBL/GenBank/DDBJ databases">
        <title>The genome of Pseudoloma neurophilia, a relevant intracellular parasite of the zebrafish.</title>
        <authorList>
            <person name="Ndikumana S."/>
            <person name="Pelin A."/>
            <person name="Sanders J."/>
            <person name="Corradi N."/>
        </authorList>
    </citation>
    <scope>NUCLEOTIDE SEQUENCE [LARGE SCALE GENOMIC DNA]</scope>
    <source>
        <strain evidence="8 9">MK1</strain>
    </source>
</reference>
<evidence type="ECO:0000256" key="5">
    <source>
        <dbReference type="ARBA" id="ARBA00022801"/>
    </source>
</evidence>
<dbReference type="GO" id="GO:0016579">
    <property type="term" value="P:protein deubiquitination"/>
    <property type="evidence" value="ECO:0007669"/>
    <property type="project" value="InterPro"/>
</dbReference>
<dbReference type="InterPro" id="IPR044635">
    <property type="entry name" value="UBP14-like"/>
</dbReference>